<dbReference type="Proteomes" id="UP000232188">
    <property type="component" value="Unassembled WGS sequence"/>
</dbReference>
<proteinExistence type="predicted"/>
<dbReference type="Gene3D" id="2.40.160.10">
    <property type="entry name" value="Porin"/>
    <property type="match status" value="1"/>
</dbReference>
<dbReference type="InterPro" id="IPR023614">
    <property type="entry name" value="Porin_dom_sf"/>
</dbReference>
<feature type="chain" id="PRO_5014734963" description="Porin" evidence="2">
    <location>
        <begin position="33"/>
        <end position="570"/>
    </location>
</feature>
<evidence type="ECO:0000313" key="3">
    <source>
        <dbReference type="EMBL" id="PJZ51773.1"/>
    </source>
</evidence>
<evidence type="ECO:0000313" key="4">
    <source>
        <dbReference type="EMBL" id="PJZ59986.1"/>
    </source>
</evidence>
<feature type="signal peptide" evidence="2">
    <location>
        <begin position="1"/>
        <end position="32"/>
    </location>
</feature>
<organism evidence="3 6">
    <name type="scientific">Leptospira adleri</name>
    <dbReference type="NCBI Taxonomy" id="2023186"/>
    <lineage>
        <taxon>Bacteria</taxon>
        <taxon>Pseudomonadati</taxon>
        <taxon>Spirochaetota</taxon>
        <taxon>Spirochaetia</taxon>
        <taxon>Leptospirales</taxon>
        <taxon>Leptospiraceae</taxon>
        <taxon>Leptospira</taxon>
    </lineage>
</organism>
<dbReference type="EMBL" id="NPDV01000020">
    <property type="protein sequence ID" value="PJZ51773.1"/>
    <property type="molecule type" value="Genomic_DNA"/>
</dbReference>
<evidence type="ECO:0000313" key="6">
    <source>
        <dbReference type="Proteomes" id="UP000232188"/>
    </source>
</evidence>
<name>A0A2M9YJQ6_9LEPT</name>
<evidence type="ECO:0000256" key="2">
    <source>
        <dbReference type="SAM" id="SignalP"/>
    </source>
</evidence>
<protein>
    <recommendedName>
        <fullName evidence="7">Porin</fullName>
    </recommendedName>
</protein>
<dbReference type="Proteomes" id="UP000232149">
    <property type="component" value="Unassembled WGS sequence"/>
</dbReference>
<feature type="compositionally biased region" description="Polar residues" evidence="1">
    <location>
        <begin position="48"/>
        <end position="58"/>
    </location>
</feature>
<accession>A0A2M9YJQ6</accession>
<comment type="caution">
    <text evidence="3">The sequence shown here is derived from an EMBL/GenBank/DDBJ whole genome shotgun (WGS) entry which is preliminary data.</text>
</comment>
<evidence type="ECO:0008006" key="7">
    <source>
        <dbReference type="Google" id="ProtNLM"/>
    </source>
</evidence>
<dbReference type="EMBL" id="NPDU01000085">
    <property type="protein sequence ID" value="PJZ59986.1"/>
    <property type="molecule type" value="Genomic_DNA"/>
</dbReference>
<keyword evidence="2" id="KW-0732">Signal</keyword>
<feature type="region of interest" description="Disordered" evidence="1">
    <location>
        <begin position="40"/>
        <end position="74"/>
    </location>
</feature>
<evidence type="ECO:0000256" key="1">
    <source>
        <dbReference type="SAM" id="MobiDB-lite"/>
    </source>
</evidence>
<dbReference type="AlphaFoldDB" id="A0A2M9YJQ6"/>
<sequence>MKDKNRKTRLALLQIGFQIFGALILAQASLMAQEKNQPVTDAAKVQDKNSTATTADSSKPQEKPKKEFYEDNDSGLIYTKPGPNRTKIDTVDQNNFPERKDMQLPNHFRHRPENLNEEKLVITARTQFRGISGNRESPFSGNEGFNTVDANFRRLRLGFFYQGAKWWGFATQLRLENALNSQFLKVTKDKTTGDVQDVSLNDSRGLIQEAVAWVNIPFMSSRFTIGQINVPFNREYIMSSANLVPLERSIVTNVLPQFDTGAMIAIHPLELLDKKYVRYLSIHAFIGNGHGGGGDYGYGRRQDNTAARQNLPQLLAPVYYGRVQYNVFGGLIKNEKDIGWVEGDEIFQKDAKLSLGAGLAQTTQLKTSQPLPVEFLYKDQVSQKLVIQQTTPTNGIDPTGLRSDYLADRSITTPGRPNFGIVGHTYDLTFTWKGLYLNGAWSKFSGAASNQVMGYHAQLGYNIHLWDSKYIMPVVKFDFMKGDWNQNHTFDPGEAYYIYWAGINLLGDYHLYKVQLYYQYMHTNSAKNYFFNTADNRDSKAIYLQFQANFWTGTTSPENVSGGAIYRQDY</sequence>
<feature type="compositionally biased region" description="Basic and acidic residues" evidence="1">
    <location>
        <begin position="59"/>
        <end position="69"/>
    </location>
</feature>
<gene>
    <name evidence="4" type="ORF">CH376_20875</name>
    <name evidence="3" type="ORF">CH380_18440</name>
</gene>
<evidence type="ECO:0000313" key="5">
    <source>
        <dbReference type="Proteomes" id="UP000232149"/>
    </source>
</evidence>
<keyword evidence="5" id="KW-1185">Reference proteome</keyword>
<reference evidence="5 6" key="1">
    <citation type="submission" date="2017-07" db="EMBL/GenBank/DDBJ databases">
        <title>Leptospira spp. isolated from tropical soils.</title>
        <authorList>
            <person name="Thibeaux R."/>
            <person name="Iraola G."/>
            <person name="Ferres I."/>
            <person name="Bierque E."/>
            <person name="Girault D."/>
            <person name="Soupe-Gilbert M.-E."/>
            <person name="Picardeau M."/>
            <person name="Goarant C."/>
        </authorList>
    </citation>
    <scope>NUCLEOTIDE SEQUENCE [LARGE SCALE GENOMIC DNA]</scope>
    <source>
        <strain evidence="3 6">FH2-B-C1</strain>
        <strain evidence="4 5">FH2-B-D1</strain>
    </source>
</reference>